<sequence>MSEIDTETIDAAIPESAVDEPVDAPEGDDAAETPKANREARYRVERNQARDERNALAARLEQLQTAELHRLAGEHLAAPEDISLSGKPLSEFLTPEGWVDHQAVEAAAKSVIGSRPGLSKHSPATDRSQGHGFAAATAQPSFSDLLKS</sequence>
<evidence type="ECO:0000256" key="1">
    <source>
        <dbReference type="SAM" id="MobiDB-lite"/>
    </source>
</evidence>
<dbReference type="AlphaFoldDB" id="A0A850PTA2"/>
<reference evidence="2 3" key="1">
    <citation type="submission" date="2020-05" db="EMBL/GenBank/DDBJ databases">
        <title>Draft genome sequence of Mycobacterium hippocampi DL, isolated from European seabass, Dicentrarchus labrax, reared in fish farms.</title>
        <authorList>
            <person name="Stathopoulou P."/>
            <person name="Asimakis E."/>
            <person name="Tzokas K."/>
            <person name="Batargias C."/>
            <person name="Tsiamis G."/>
        </authorList>
    </citation>
    <scope>NUCLEOTIDE SEQUENCE [LARGE SCALE GENOMIC DNA]</scope>
    <source>
        <strain evidence="2 3">DL</strain>
    </source>
</reference>
<keyword evidence="3" id="KW-1185">Reference proteome</keyword>
<dbReference type="EMBL" id="JABFYL010000035">
    <property type="protein sequence ID" value="NVN51310.1"/>
    <property type="molecule type" value="Genomic_DNA"/>
</dbReference>
<gene>
    <name evidence="2" type="ORF">HLY00_1052</name>
</gene>
<accession>A0A850PTA2</accession>
<evidence type="ECO:0008006" key="4">
    <source>
        <dbReference type="Google" id="ProtNLM"/>
    </source>
</evidence>
<evidence type="ECO:0000313" key="3">
    <source>
        <dbReference type="Proteomes" id="UP000570517"/>
    </source>
</evidence>
<dbReference type="RefSeq" id="WP_256736149.1">
    <property type="nucleotide sequence ID" value="NZ_JABFYL010000035.1"/>
</dbReference>
<dbReference type="Proteomes" id="UP000570517">
    <property type="component" value="Unassembled WGS sequence"/>
</dbReference>
<feature type="compositionally biased region" description="Acidic residues" evidence="1">
    <location>
        <begin position="17"/>
        <end position="31"/>
    </location>
</feature>
<evidence type="ECO:0000313" key="2">
    <source>
        <dbReference type="EMBL" id="NVN51310.1"/>
    </source>
</evidence>
<feature type="compositionally biased region" description="Basic and acidic residues" evidence="1">
    <location>
        <begin position="35"/>
        <end position="49"/>
    </location>
</feature>
<name>A0A850PTA2_9MYCO</name>
<feature type="region of interest" description="Disordered" evidence="1">
    <location>
        <begin position="1"/>
        <end position="49"/>
    </location>
</feature>
<protein>
    <recommendedName>
        <fullName evidence="4">Scaffolding protein</fullName>
    </recommendedName>
</protein>
<proteinExistence type="predicted"/>
<comment type="caution">
    <text evidence="2">The sequence shown here is derived from an EMBL/GenBank/DDBJ whole genome shotgun (WGS) entry which is preliminary data.</text>
</comment>
<feature type="region of interest" description="Disordered" evidence="1">
    <location>
        <begin position="111"/>
        <end position="148"/>
    </location>
</feature>
<organism evidence="2 3">
    <name type="scientific">Mycolicibacterium hippocampi</name>
    <dbReference type="NCBI Taxonomy" id="659824"/>
    <lineage>
        <taxon>Bacteria</taxon>
        <taxon>Bacillati</taxon>
        <taxon>Actinomycetota</taxon>
        <taxon>Actinomycetes</taxon>
        <taxon>Mycobacteriales</taxon>
        <taxon>Mycobacteriaceae</taxon>
        <taxon>Mycolicibacterium</taxon>
    </lineage>
</organism>